<proteinExistence type="predicted"/>
<reference evidence="2" key="1">
    <citation type="journal article" date="2019" name="MBio">
        <title>Comparative genomics for the elucidation of multidrug resistance (MDR) in Candida lusitaniae.</title>
        <authorList>
            <person name="Kannan A."/>
            <person name="Asner S.A."/>
            <person name="Trachsel E."/>
            <person name="Kelly S."/>
            <person name="Parker J."/>
            <person name="Sanglard D."/>
        </authorList>
    </citation>
    <scope>NUCLEOTIDE SEQUENCE [LARGE SCALE GENOMIC DNA]</scope>
    <source>
        <strain evidence="2">P1</strain>
    </source>
</reference>
<accession>A0ACD0WDG5</accession>
<sequence>MKHQMHIRAKRFRAKNEDEEKLVGGPSPTLSEIYGEGEFVSSSEVDGTSTRDAVTKTQEQEPENGREQGPKNGQEQDPKNLQEAGPQTNSAGPDTIHFPIRHEEEPPSPHESLQLLVSGRSEEFDTAPASALDRSFAGEGLRPIDRGEATPLLPQQRQAFIDTVLWVFWEYILPARARTYLMNHWSVSALLAILVCVAVVTLLQKTGQSQLATSIVLAIMCGFEMIFWGRDEFRVCSRRAAEE</sequence>
<evidence type="ECO:0000313" key="2">
    <source>
        <dbReference type="Proteomes" id="UP000326582"/>
    </source>
</evidence>
<name>A0ACD0WDG5_CLALS</name>
<gene>
    <name evidence="1" type="ORF">EJF14_10608</name>
</gene>
<dbReference type="Proteomes" id="UP000326582">
    <property type="component" value="Chromosome 1"/>
</dbReference>
<evidence type="ECO:0000313" key="1">
    <source>
        <dbReference type="EMBL" id="QFZ25512.1"/>
    </source>
</evidence>
<protein>
    <submittedName>
        <fullName evidence="1">Uncharacterized protein</fullName>
    </submittedName>
</protein>
<keyword evidence="2" id="KW-1185">Reference proteome</keyword>
<organism evidence="1 2">
    <name type="scientific">Clavispora lusitaniae</name>
    <name type="common">Candida lusitaniae</name>
    <dbReference type="NCBI Taxonomy" id="36911"/>
    <lineage>
        <taxon>Eukaryota</taxon>
        <taxon>Fungi</taxon>
        <taxon>Dikarya</taxon>
        <taxon>Ascomycota</taxon>
        <taxon>Saccharomycotina</taxon>
        <taxon>Pichiomycetes</taxon>
        <taxon>Metschnikowiaceae</taxon>
        <taxon>Clavispora</taxon>
    </lineage>
</organism>
<dbReference type="EMBL" id="CP038484">
    <property type="protein sequence ID" value="QFZ25512.1"/>
    <property type="molecule type" value="Genomic_DNA"/>
</dbReference>